<dbReference type="Gene3D" id="6.10.140.2220">
    <property type="match status" value="1"/>
</dbReference>
<dbReference type="GO" id="GO:0008170">
    <property type="term" value="F:N-methyltransferase activity"/>
    <property type="evidence" value="ECO:0007669"/>
    <property type="project" value="UniProtKB-ARBA"/>
</dbReference>
<dbReference type="STRING" id="6832.A0A553NFQ5"/>
<dbReference type="GO" id="GO:0042826">
    <property type="term" value="F:histone deacetylase binding"/>
    <property type="evidence" value="ECO:0007669"/>
    <property type="project" value="TreeGrafter"/>
</dbReference>
<evidence type="ECO:0000256" key="1">
    <source>
        <dbReference type="ARBA" id="ARBA00022603"/>
    </source>
</evidence>
<evidence type="ECO:0008006" key="13">
    <source>
        <dbReference type="Google" id="ProtNLM"/>
    </source>
</evidence>
<feature type="domain" description="MYND-type" evidence="10">
    <location>
        <begin position="280"/>
        <end position="319"/>
    </location>
</feature>
<evidence type="ECO:0000256" key="5">
    <source>
        <dbReference type="ARBA" id="ARBA00022771"/>
    </source>
</evidence>
<dbReference type="Gene3D" id="2.170.270.10">
    <property type="entry name" value="SET domain"/>
    <property type="match status" value="1"/>
</dbReference>
<dbReference type="SUPFAM" id="SSF144232">
    <property type="entry name" value="HIT/MYND zinc finger-like"/>
    <property type="match status" value="1"/>
</dbReference>
<comment type="caution">
    <text evidence="11">The sequence shown here is derived from an EMBL/GenBank/DDBJ whole genome shotgun (WGS) entry which is preliminary data.</text>
</comment>
<gene>
    <name evidence="11" type="ORF">TCAL_10785</name>
</gene>
<dbReference type="SUPFAM" id="SSF48452">
    <property type="entry name" value="TPR-like"/>
    <property type="match status" value="1"/>
</dbReference>
<dbReference type="Proteomes" id="UP000318571">
    <property type="component" value="Chromosome 10"/>
</dbReference>
<dbReference type="GO" id="GO:0032259">
    <property type="term" value="P:methylation"/>
    <property type="evidence" value="ECO:0007669"/>
    <property type="project" value="UniProtKB-KW"/>
</dbReference>
<evidence type="ECO:0000313" key="11">
    <source>
        <dbReference type="EMBL" id="TRY64251.1"/>
    </source>
</evidence>
<evidence type="ECO:0000256" key="4">
    <source>
        <dbReference type="ARBA" id="ARBA00022723"/>
    </source>
</evidence>
<reference evidence="11 12" key="1">
    <citation type="journal article" date="2018" name="Nat. Ecol. Evol.">
        <title>Genomic signatures of mitonuclear coevolution across populations of Tigriopus californicus.</title>
        <authorList>
            <person name="Barreto F.S."/>
            <person name="Watson E.T."/>
            <person name="Lima T.G."/>
            <person name="Willett C.S."/>
            <person name="Edmands S."/>
            <person name="Li W."/>
            <person name="Burton R.S."/>
        </authorList>
    </citation>
    <scope>NUCLEOTIDE SEQUENCE [LARGE SCALE GENOMIC DNA]</scope>
    <source>
        <strain evidence="11 12">San Diego</strain>
    </source>
</reference>
<evidence type="ECO:0000259" key="10">
    <source>
        <dbReference type="PROSITE" id="PS50865"/>
    </source>
</evidence>
<sequence>MEDSNFSRRFHFVPGGNQDSAIQELIFTAVEFVSDLGEFPRSKTIRDQIQYVSKHFRTNDLVLPIPQARKDFSKAKQAWELGQTGSIRAINEALRFCPRTQSLVCELYLKRAIISYQDGYYENAKEDLVEALLVLDAKNFILEPETVFRIHHKLAQCWSKLKIFSQAVRSLRTALVQLADCNFGQSEKSQFENMIQESIDKLSKKTDSKRKVSPREGLSLSDPKPDNPCLSQAIAIVNSSHKGRFAIADRKINCGEVIVIDEPVVSLMNPDDEKLMDDLCAHCLRQCSNFQHPCPRCSTTAFCSLECRSQSQLVHGFECKVNLNQIRLENTSDSFRVFLTWKAVIQIGLEEFKRLYRKVGRDLNEPENDQERMFQMMTHERERHIEAHIKYIIVALYLHKLLEKAGVCTSDRLDWELVEAIHHLLQVQDVNTHPILGLCDEGGRSSEVGLAKVGNAINVNIGSFINHSCNPNTCRINFGRKSVLVATRTIPTGQEISDIYSMHYSEIGRQERRNWLKSMFFFECSCEACEGHWPTYEELDTNGIEPNVMEDLKQVESGIFHALKRQDFDTAFQLHVKDVHILEKAVREPNRIYISVRNSLQFCLWKKYGHF</sequence>
<evidence type="ECO:0000313" key="12">
    <source>
        <dbReference type="Proteomes" id="UP000318571"/>
    </source>
</evidence>
<feature type="region of interest" description="Disordered" evidence="8">
    <location>
        <begin position="205"/>
        <end position="226"/>
    </location>
</feature>
<dbReference type="PROSITE" id="PS50280">
    <property type="entry name" value="SET"/>
    <property type="match status" value="1"/>
</dbReference>
<dbReference type="GO" id="GO:0008757">
    <property type="term" value="F:S-adenosylmethionine-dependent methyltransferase activity"/>
    <property type="evidence" value="ECO:0007669"/>
    <property type="project" value="UniProtKB-ARBA"/>
</dbReference>
<dbReference type="InterPro" id="IPR001214">
    <property type="entry name" value="SET_dom"/>
</dbReference>
<dbReference type="InterPro" id="IPR002893">
    <property type="entry name" value="Znf_MYND"/>
</dbReference>
<proteinExistence type="predicted"/>
<dbReference type="PANTHER" id="PTHR46165:SF6">
    <property type="entry name" value="SET AND MYND DOMAIN-CONTAINING PROTEIN 4-LIKE PROTEIN"/>
    <property type="match status" value="1"/>
</dbReference>
<dbReference type="GO" id="GO:0005737">
    <property type="term" value="C:cytoplasm"/>
    <property type="evidence" value="ECO:0007669"/>
    <property type="project" value="TreeGrafter"/>
</dbReference>
<dbReference type="GO" id="GO:0008276">
    <property type="term" value="F:protein methyltransferase activity"/>
    <property type="evidence" value="ECO:0007669"/>
    <property type="project" value="UniProtKB-ARBA"/>
</dbReference>
<keyword evidence="6" id="KW-0862">Zinc</keyword>
<dbReference type="Gene3D" id="1.25.40.10">
    <property type="entry name" value="Tetratricopeptide repeat domain"/>
    <property type="match status" value="1"/>
</dbReference>
<keyword evidence="1" id="KW-0489">Methyltransferase</keyword>
<keyword evidence="4" id="KW-0479">Metal-binding</keyword>
<dbReference type="AlphaFoldDB" id="A0A553NFQ5"/>
<dbReference type="PROSITE" id="PS01360">
    <property type="entry name" value="ZF_MYND_1"/>
    <property type="match status" value="1"/>
</dbReference>
<dbReference type="EMBL" id="VCGU01000458">
    <property type="protein sequence ID" value="TRY64251.1"/>
    <property type="molecule type" value="Genomic_DNA"/>
</dbReference>
<dbReference type="PROSITE" id="PS50865">
    <property type="entry name" value="ZF_MYND_2"/>
    <property type="match status" value="1"/>
</dbReference>
<accession>A0A553NFQ5</accession>
<feature type="compositionally biased region" description="Basic and acidic residues" evidence="8">
    <location>
        <begin position="205"/>
        <end position="214"/>
    </location>
</feature>
<evidence type="ECO:0000256" key="6">
    <source>
        <dbReference type="ARBA" id="ARBA00022833"/>
    </source>
</evidence>
<evidence type="ECO:0000256" key="7">
    <source>
        <dbReference type="PROSITE-ProRule" id="PRU00134"/>
    </source>
</evidence>
<protein>
    <recommendedName>
        <fullName evidence="13">SET domain-containing protein</fullName>
    </recommendedName>
</protein>
<dbReference type="InterPro" id="IPR052097">
    <property type="entry name" value="SET-MYND_domain_protein"/>
</dbReference>
<name>A0A553NFQ5_TIGCA</name>
<organism evidence="11 12">
    <name type="scientific">Tigriopus californicus</name>
    <name type="common">Marine copepod</name>
    <dbReference type="NCBI Taxonomy" id="6832"/>
    <lineage>
        <taxon>Eukaryota</taxon>
        <taxon>Metazoa</taxon>
        <taxon>Ecdysozoa</taxon>
        <taxon>Arthropoda</taxon>
        <taxon>Crustacea</taxon>
        <taxon>Multicrustacea</taxon>
        <taxon>Hexanauplia</taxon>
        <taxon>Copepoda</taxon>
        <taxon>Harpacticoida</taxon>
        <taxon>Harpacticidae</taxon>
        <taxon>Tigriopus</taxon>
    </lineage>
</organism>
<dbReference type="Gene3D" id="1.10.220.160">
    <property type="match status" value="1"/>
</dbReference>
<dbReference type="GO" id="GO:0005634">
    <property type="term" value="C:nucleus"/>
    <property type="evidence" value="ECO:0007669"/>
    <property type="project" value="TreeGrafter"/>
</dbReference>
<dbReference type="OrthoDB" id="5945798at2759"/>
<dbReference type="PANTHER" id="PTHR46165">
    <property type="entry name" value="SET AND MYND DOMAIN-CONTAINING PROTEIN 4"/>
    <property type="match status" value="1"/>
</dbReference>
<dbReference type="InterPro" id="IPR011990">
    <property type="entry name" value="TPR-like_helical_dom_sf"/>
</dbReference>
<dbReference type="SUPFAM" id="SSF82199">
    <property type="entry name" value="SET domain"/>
    <property type="match status" value="1"/>
</dbReference>
<feature type="domain" description="SET" evidence="9">
    <location>
        <begin position="232"/>
        <end position="501"/>
    </location>
</feature>
<evidence type="ECO:0000259" key="9">
    <source>
        <dbReference type="PROSITE" id="PS50280"/>
    </source>
</evidence>
<evidence type="ECO:0000256" key="8">
    <source>
        <dbReference type="SAM" id="MobiDB-lite"/>
    </source>
</evidence>
<dbReference type="GO" id="GO:0008270">
    <property type="term" value="F:zinc ion binding"/>
    <property type="evidence" value="ECO:0007669"/>
    <property type="project" value="UniProtKB-KW"/>
</dbReference>
<dbReference type="Pfam" id="PF00856">
    <property type="entry name" value="SET"/>
    <property type="match status" value="1"/>
</dbReference>
<evidence type="ECO:0000256" key="2">
    <source>
        <dbReference type="ARBA" id="ARBA00022679"/>
    </source>
</evidence>
<evidence type="ECO:0000256" key="3">
    <source>
        <dbReference type="ARBA" id="ARBA00022691"/>
    </source>
</evidence>
<dbReference type="InterPro" id="IPR046341">
    <property type="entry name" value="SET_dom_sf"/>
</dbReference>
<keyword evidence="2" id="KW-0808">Transferase</keyword>
<keyword evidence="5 7" id="KW-0863">Zinc-finger</keyword>
<keyword evidence="12" id="KW-1185">Reference proteome</keyword>
<keyword evidence="3" id="KW-0949">S-adenosyl-L-methionine</keyword>